<dbReference type="EC" id="6.1.1.4" evidence="9"/>
<keyword evidence="7 9" id="KW-0030">Aminoacyl-tRNA synthetase</keyword>
<dbReference type="InterPro" id="IPR001412">
    <property type="entry name" value="aa-tRNA-synth_I_CS"/>
</dbReference>
<gene>
    <name evidence="9" type="primary">leuS</name>
    <name evidence="15" type="ORF">JZO70_21415</name>
</gene>
<dbReference type="InterPro" id="IPR009008">
    <property type="entry name" value="Val/Leu/Ile-tRNA-synth_edit"/>
</dbReference>
<dbReference type="InterPro" id="IPR013155">
    <property type="entry name" value="M/V/L/I-tRNA-synth_anticd-bd"/>
</dbReference>
<organism evidence="15 16">
    <name type="scientific">Candidatus Enterococcus moelleringii</name>
    <dbReference type="NCBI Taxonomy" id="2815325"/>
    <lineage>
        <taxon>Bacteria</taxon>
        <taxon>Bacillati</taxon>
        <taxon>Bacillota</taxon>
        <taxon>Bacilli</taxon>
        <taxon>Lactobacillales</taxon>
        <taxon>Enterococcaceae</taxon>
        <taxon>Enterococcus</taxon>
    </lineage>
</organism>
<dbReference type="Gene3D" id="3.40.50.620">
    <property type="entry name" value="HUPs"/>
    <property type="match status" value="2"/>
</dbReference>
<evidence type="ECO:0000313" key="15">
    <source>
        <dbReference type="EMBL" id="MBO1308747.1"/>
    </source>
</evidence>
<comment type="subcellular location">
    <subcellularLocation>
        <location evidence="9">Cytoplasm</location>
    </subcellularLocation>
</comment>
<evidence type="ECO:0000256" key="4">
    <source>
        <dbReference type="ARBA" id="ARBA00022741"/>
    </source>
</evidence>
<dbReference type="CDD" id="cd00812">
    <property type="entry name" value="LeuRS_core"/>
    <property type="match status" value="1"/>
</dbReference>
<dbReference type="CDD" id="cd07958">
    <property type="entry name" value="Anticodon_Ia_Leu_BEm"/>
    <property type="match status" value="1"/>
</dbReference>
<dbReference type="InterPro" id="IPR002302">
    <property type="entry name" value="Leu-tRNA-ligase"/>
</dbReference>
<feature type="domain" description="Aminoacyl-tRNA synthetase class Ia" evidence="11">
    <location>
        <begin position="607"/>
        <end position="636"/>
    </location>
</feature>
<evidence type="ECO:0000256" key="5">
    <source>
        <dbReference type="ARBA" id="ARBA00022840"/>
    </source>
</evidence>
<feature type="short sequence motif" description="'KMSKS' region" evidence="9">
    <location>
        <begin position="609"/>
        <end position="613"/>
    </location>
</feature>
<dbReference type="GO" id="GO:0004823">
    <property type="term" value="F:leucine-tRNA ligase activity"/>
    <property type="evidence" value="ECO:0007669"/>
    <property type="project" value="UniProtKB-EC"/>
</dbReference>
<dbReference type="PANTHER" id="PTHR43740">
    <property type="entry name" value="LEUCYL-TRNA SYNTHETASE"/>
    <property type="match status" value="1"/>
</dbReference>
<evidence type="ECO:0000256" key="3">
    <source>
        <dbReference type="ARBA" id="ARBA00022598"/>
    </source>
</evidence>
<reference evidence="15 16" key="1">
    <citation type="submission" date="2021-03" db="EMBL/GenBank/DDBJ databases">
        <title>Enterococcal diversity collection.</title>
        <authorList>
            <person name="Gilmore M.S."/>
            <person name="Schwartzman J."/>
            <person name="Van Tyne D."/>
            <person name="Martin M."/>
            <person name="Earl A.M."/>
            <person name="Manson A.L."/>
            <person name="Straub T."/>
            <person name="Salamzade R."/>
            <person name="Saavedra J."/>
            <person name="Lebreton F."/>
            <person name="Prichula J."/>
            <person name="Schaufler K."/>
            <person name="Gaca A."/>
            <person name="Sgardioli B."/>
            <person name="Wagenaar J."/>
            <person name="Strong T."/>
        </authorList>
    </citation>
    <scope>NUCLEOTIDE SEQUENCE [LARGE SCALE GENOMIC DNA]</scope>
    <source>
        <strain evidence="15 16">669A</strain>
    </source>
</reference>
<keyword evidence="4 9" id="KW-0547">Nucleotide-binding</keyword>
<dbReference type="Proteomes" id="UP000664601">
    <property type="component" value="Unassembled WGS sequence"/>
</dbReference>
<dbReference type="Gene3D" id="1.10.730.10">
    <property type="entry name" value="Isoleucyl-tRNA Synthetase, Domain 1"/>
    <property type="match status" value="1"/>
</dbReference>
<dbReference type="Pfam" id="PF13603">
    <property type="entry name" value="tRNA-synt_1_2"/>
    <property type="match status" value="1"/>
</dbReference>
<dbReference type="NCBIfam" id="TIGR00396">
    <property type="entry name" value="leuS_bact"/>
    <property type="match status" value="1"/>
</dbReference>
<keyword evidence="3 9" id="KW-0436">Ligase</keyword>
<evidence type="ECO:0000256" key="2">
    <source>
        <dbReference type="ARBA" id="ARBA00022490"/>
    </source>
</evidence>
<keyword evidence="2 9" id="KW-0963">Cytoplasm</keyword>
<dbReference type="Pfam" id="PF09334">
    <property type="entry name" value="tRNA-synt_1g"/>
    <property type="match status" value="1"/>
</dbReference>
<evidence type="ECO:0000259" key="11">
    <source>
        <dbReference type="Pfam" id="PF00133"/>
    </source>
</evidence>
<keyword evidence="6 9" id="KW-0648">Protein biosynthesis</keyword>
<evidence type="ECO:0000256" key="10">
    <source>
        <dbReference type="RuleBase" id="RU363035"/>
    </source>
</evidence>
<evidence type="ECO:0000256" key="1">
    <source>
        <dbReference type="ARBA" id="ARBA00005594"/>
    </source>
</evidence>
<dbReference type="SUPFAM" id="SSF52374">
    <property type="entry name" value="Nucleotidylyl transferase"/>
    <property type="match status" value="1"/>
</dbReference>
<dbReference type="HAMAP" id="MF_00049_B">
    <property type="entry name" value="Leu_tRNA_synth_B"/>
    <property type="match status" value="1"/>
</dbReference>
<name>A0ABS3LGI4_9ENTE</name>
<evidence type="ECO:0000256" key="8">
    <source>
        <dbReference type="ARBA" id="ARBA00047469"/>
    </source>
</evidence>
<dbReference type="InterPro" id="IPR015413">
    <property type="entry name" value="Methionyl/Leucyl_tRNA_Synth"/>
</dbReference>
<dbReference type="Gene3D" id="3.90.740.10">
    <property type="entry name" value="Valyl/Leucyl/Isoleucyl-tRNA synthetase, editing domain"/>
    <property type="match status" value="1"/>
</dbReference>
<dbReference type="InterPro" id="IPR014729">
    <property type="entry name" value="Rossmann-like_a/b/a_fold"/>
</dbReference>
<evidence type="ECO:0000259" key="12">
    <source>
        <dbReference type="Pfam" id="PF08264"/>
    </source>
</evidence>
<sequence length="837" mass="95354">MSYSHKEIEKKWQKYWAKHNVFNTHDDPESPNFYALDMFPYPSGQGLHVGHPEGYTATDIISRTKRAQGFNVLHPMGWDAFGLPAEQYALDTGNDPAEFTKKNIETFKRQINSLGFSYDWNREINTTDPEYYKWTQWIFEQMYEKGLAYEAEVPVNWVPELGTVISNEEVIDGKSERGGYDVVRKPMRQWMLKITAYADRLLDDLDLVDWPDNIKEMQRNWIGRSIGANVTFKVAGSDEEFTVFTTRPDTLFGATYAVLAPELDLVGKITTAEHQAAVDAYKEEAAKKSELNRTDLAKEKTGVFTGAFAINPVNGKEIPIWIADYVLSSYGTGAIMAVPAHDERDYEFAKTFGLEIVPVLAGGNIEEEAYTGDGEHINSDFLNGLDKQEAIDKMVAWLEENGCGKKETSYRLRDWLFSRQRYWGEPIPVIHWEDGTTGLVPDYELPLILPKTDNIQPSGTGESPLANIEEWVNVVDPVTGMKGRRETNTMPQWAGSSWYFLRFIDPHNKETLADFEKLENWMPVDLYIGGAEHAVLHLLYARFWHKFLYDIGVVPTKEPFQKLYNQGMILGQSFRDERGALVPTNLVEKRDGGWFNVETGEELEESPAKMSKSLKNVVNPDDVIQKFGADTLRVYEMFMGPLDAAIPWSENGLEGSRKFLDRVWRLLVDDQGKMRDHITKINDGSLTKVYHQTVKKVTEDIENLHFNTAISQLMVFVNEAYKAEALTYEYVEGFVQLLAPFAPHIGEELWQILGNKETISYVPWPTYDEEALVENEIEVILQVNGKVRAKVTVAVDLAKDELEKIAMADENIIRNIEGKTIRKVIVVPNKLVNIVAN</sequence>
<comment type="caution">
    <text evidence="9">Lacks conserved residue(s) required for the propagation of feature annotation.</text>
</comment>
<evidence type="ECO:0000259" key="13">
    <source>
        <dbReference type="Pfam" id="PF09334"/>
    </source>
</evidence>
<dbReference type="InterPro" id="IPR025709">
    <property type="entry name" value="Leu_tRNA-synth_edit"/>
</dbReference>
<keyword evidence="5 9" id="KW-0067">ATP-binding</keyword>
<evidence type="ECO:0000256" key="9">
    <source>
        <dbReference type="HAMAP-Rule" id="MF_00049"/>
    </source>
</evidence>
<protein>
    <recommendedName>
        <fullName evidence="9">Leucine--tRNA ligase</fullName>
        <ecNumber evidence="9">6.1.1.4</ecNumber>
    </recommendedName>
    <alternativeName>
        <fullName evidence="9">Leucyl-tRNA synthetase</fullName>
        <shortName evidence="9">LeuRS</shortName>
    </alternativeName>
</protein>
<comment type="similarity">
    <text evidence="1 9 10">Belongs to the class-I aminoacyl-tRNA synthetase family.</text>
</comment>
<dbReference type="SUPFAM" id="SSF47323">
    <property type="entry name" value="Anticodon-binding domain of a subclass of class I aminoacyl-tRNA synthetases"/>
    <property type="match status" value="1"/>
</dbReference>
<dbReference type="Pfam" id="PF08264">
    <property type="entry name" value="Anticodon_1"/>
    <property type="match status" value="1"/>
</dbReference>
<accession>A0ABS3LGI4</accession>
<comment type="caution">
    <text evidence="15">The sequence shown here is derived from an EMBL/GenBank/DDBJ whole genome shotgun (WGS) entry which is preliminary data.</text>
</comment>
<dbReference type="Pfam" id="PF00133">
    <property type="entry name" value="tRNA-synt_1"/>
    <property type="match status" value="1"/>
</dbReference>
<evidence type="ECO:0000259" key="14">
    <source>
        <dbReference type="Pfam" id="PF13603"/>
    </source>
</evidence>
<dbReference type="SUPFAM" id="SSF50677">
    <property type="entry name" value="ValRS/IleRS/LeuRS editing domain"/>
    <property type="match status" value="1"/>
</dbReference>
<feature type="domain" description="Leucyl-tRNA synthetase editing" evidence="14">
    <location>
        <begin position="219"/>
        <end position="399"/>
    </location>
</feature>
<dbReference type="PRINTS" id="PR00985">
    <property type="entry name" value="TRNASYNTHLEU"/>
</dbReference>
<keyword evidence="16" id="KW-1185">Reference proteome</keyword>
<dbReference type="PROSITE" id="PS00178">
    <property type="entry name" value="AA_TRNA_LIGASE_I"/>
    <property type="match status" value="1"/>
</dbReference>
<feature type="domain" description="Methionyl/Valyl/Leucyl/Isoleucyl-tRNA synthetase anticodon-binding" evidence="12">
    <location>
        <begin position="686"/>
        <end position="798"/>
    </location>
</feature>
<dbReference type="EMBL" id="JAFREM010000041">
    <property type="protein sequence ID" value="MBO1308747.1"/>
    <property type="molecule type" value="Genomic_DNA"/>
</dbReference>
<feature type="binding site" evidence="9">
    <location>
        <position position="612"/>
    </location>
    <ligand>
        <name>ATP</name>
        <dbReference type="ChEBI" id="CHEBI:30616"/>
    </ligand>
</feature>
<evidence type="ECO:0000313" key="16">
    <source>
        <dbReference type="Proteomes" id="UP000664601"/>
    </source>
</evidence>
<evidence type="ECO:0000256" key="7">
    <source>
        <dbReference type="ARBA" id="ARBA00023146"/>
    </source>
</evidence>
<feature type="domain" description="Methionyl/Leucyl tRNA synthetase" evidence="13">
    <location>
        <begin position="39"/>
        <end position="165"/>
    </location>
</feature>
<comment type="catalytic activity">
    <reaction evidence="8 9">
        <text>tRNA(Leu) + L-leucine + ATP = L-leucyl-tRNA(Leu) + AMP + diphosphate</text>
        <dbReference type="Rhea" id="RHEA:11688"/>
        <dbReference type="Rhea" id="RHEA-COMP:9613"/>
        <dbReference type="Rhea" id="RHEA-COMP:9622"/>
        <dbReference type="ChEBI" id="CHEBI:30616"/>
        <dbReference type="ChEBI" id="CHEBI:33019"/>
        <dbReference type="ChEBI" id="CHEBI:57427"/>
        <dbReference type="ChEBI" id="CHEBI:78442"/>
        <dbReference type="ChEBI" id="CHEBI:78494"/>
        <dbReference type="ChEBI" id="CHEBI:456215"/>
        <dbReference type="EC" id="6.1.1.4"/>
    </reaction>
</comment>
<dbReference type="PANTHER" id="PTHR43740:SF2">
    <property type="entry name" value="LEUCINE--TRNA LIGASE, MITOCHONDRIAL"/>
    <property type="match status" value="1"/>
</dbReference>
<proteinExistence type="inferred from homology"/>
<evidence type="ECO:0000256" key="6">
    <source>
        <dbReference type="ARBA" id="ARBA00022917"/>
    </source>
</evidence>
<dbReference type="InterPro" id="IPR009080">
    <property type="entry name" value="tRNAsynth_Ia_anticodon-bd"/>
</dbReference>
<dbReference type="RefSeq" id="WP_207675735.1">
    <property type="nucleotide sequence ID" value="NZ_JAFREM010000041.1"/>
</dbReference>
<dbReference type="InterPro" id="IPR002300">
    <property type="entry name" value="aa-tRNA-synth_Ia"/>
</dbReference>